<evidence type="ECO:0000256" key="1">
    <source>
        <dbReference type="SAM" id="MobiDB-lite"/>
    </source>
</evidence>
<feature type="compositionally biased region" description="Acidic residues" evidence="1">
    <location>
        <begin position="67"/>
        <end position="83"/>
    </location>
</feature>
<protein>
    <submittedName>
        <fullName evidence="2">Uncharacterized protein</fullName>
    </submittedName>
</protein>
<dbReference type="Proteomes" id="UP001501638">
    <property type="component" value="Unassembled WGS sequence"/>
</dbReference>
<organism evidence="2 3">
    <name type="scientific">Streptomyces macrosporus</name>
    <dbReference type="NCBI Taxonomy" id="44032"/>
    <lineage>
        <taxon>Bacteria</taxon>
        <taxon>Bacillati</taxon>
        <taxon>Actinomycetota</taxon>
        <taxon>Actinomycetes</taxon>
        <taxon>Kitasatosporales</taxon>
        <taxon>Streptomycetaceae</taxon>
        <taxon>Streptomyces</taxon>
    </lineage>
</organism>
<feature type="compositionally biased region" description="Gly residues" evidence="1">
    <location>
        <begin position="40"/>
        <end position="53"/>
    </location>
</feature>
<name>A0ABP5WW14_9ACTN</name>
<sequence length="161" mass="15643">MGVAVASAGRRSAEPPSTAPSAAAVTTQCTARARVWGSAGREGGGEDGAGVGWEGTYAEGVERGAEEGAEDGTEGDAEGDDAEPAGSCTRVDSCECGRPGVPSIVPHVTPRRNGRVPLSSPGPPTGAPDAPAPPGSGEPGGGGRASRGVGQPRPEPLPGPV</sequence>
<dbReference type="EMBL" id="BAAASZ010000017">
    <property type="protein sequence ID" value="GAA2438029.1"/>
    <property type="molecule type" value="Genomic_DNA"/>
</dbReference>
<feature type="compositionally biased region" description="Pro residues" evidence="1">
    <location>
        <begin position="120"/>
        <end position="136"/>
    </location>
</feature>
<proteinExistence type="predicted"/>
<evidence type="ECO:0000313" key="2">
    <source>
        <dbReference type="EMBL" id="GAA2438029.1"/>
    </source>
</evidence>
<accession>A0ABP5WW14</accession>
<evidence type="ECO:0000313" key="3">
    <source>
        <dbReference type="Proteomes" id="UP001501638"/>
    </source>
</evidence>
<keyword evidence="3" id="KW-1185">Reference proteome</keyword>
<reference evidence="3" key="1">
    <citation type="journal article" date="2019" name="Int. J. Syst. Evol. Microbiol.">
        <title>The Global Catalogue of Microorganisms (GCM) 10K type strain sequencing project: providing services to taxonomists for standard genome sequencing and annotation.</title>
        <authorList>
            <consortium name="The Broad Institute Genomics Platform"/>
            <consortium name="The Broad Institute Genome Sequencing Center for Infectious Disease"/>
            <person name="Wu L."/>
            <person name="Ma J."/>
        </authorList>
    </citation>
    <scope>NUCLEOTIDE SEQUENCE [LARGE SCALE GENOMIC DNA]</scope>
    <source>
        <strain evidence="3">JCM 6305</strain>
    </source>
</reference>
<feature type="compositionally biased region" description="Low complexity" evidence="1">
    <location>
        <begin position="14"/>
        <end position="27"/>
    </location>
</feature>
<feature type="region of interest" description="Disordered" evidence="1">
    <location>
        <begin position="1"/>
        <end position="161"/>
    </location>
</feature>
<gene>
    <name evidence="2" type="ORF">GCM10010405_21690</name>
</gene>
<comment type="caution">
    <text evidence="2">The sequence shown here is derived from an EMBL/GenBank/DDBJ whole genome shotgun (WGS) entry which is preliminary data.</text>
</comment>